<reference evidence="3" key="1">
    <citation type="submission" date="2018-05" db="EMBL/GenBank/DDBJ databases">
        <authorList>
            <person name="Lanie J.A."/>
            <person name="Ng W.-L."/>
            <person name="Kazmierczak K.M."/>
            <person name="Andrzejewski T.M."/>
            <person name="Davidsen T.M."/>
            <person name="Wayne K.J."/>
            <person name="Tettelin H."/>
            <person name="Glass J.I."/>
            <person name="Rusch D."/>
            <person name="Podicherti R."/>
            <person name="Tsui H.-C.T."/>
            <person name="Winkler M.E."/>
        </authorList>
    </citation>
    <scope>NUCLEOTIDE SEQUENCE</scope>
</reference>
<protein>
    <submittedName>
        <fullName evidence="3">Uncharacterized protein</fullName>
    </submittedName>
</protein>
<dbReference type="EMBL" id="UINC01113379">
    <property type="protein sequence ID" value="SVC82948.1"/>
    <property type="molecule type" value="Genomic_DNA"/>
</dbReference>
<feature type="non-terminal residue" evidence="3">
    <location>
        <position position="1"/>
    </location>
</feature>
<sequence length="333" mass="35380">LGEITPWLLPGTLLTLLGQTLGGAGGFTSSWIMNNVFGISEVFEKYGIDHTDPEQVIALLENPGAINTVLRDINTYAGTHAITSGMFGIAMGRLMSPLHRVAGKTVAGRTALRVGGGATIGAVSEGGSEGLALIAIERGPEENKQYWQSVLGEASLGPMMSAPVALTASAIDVYQTLKTNRGRKRINDFLKGEGYEIIYDDEGNATIEFIKGGEAEKAADLAAEEAAKRELEEAESKTELEIDFSGGTILGTDQQREEEHPGPSSVSTPVEPEDVAGAKNNFLNSLLQSLGISKEESEAKKAPFLFDVDNEGNAFIAVGDKQIPITERTLLVD</sequence>
<gene>
    <name evidence="3" type="ORF">METZ01_LOCUS335802</name>
</gene>
<evidence type="ECO:0000313" key="3">
    <source>
        <dbReference type="EMBL" id="SVC82948.1"/>
    </source>
</evidence>
<evidence type="ECO:0000256" key="1">
    <source>
        <dbReference type="SAM" id="Coils"/>
    </source>
</evidence>
<keyword evidence="1" id="KW-0175">Coiled coil</keyword>
<feature type="region of interest" description="Disordered" evidence="2">
    <location>
        <begin position="254"/>
        <end position="273"/>
    </location>
</feature>
<accession>A0A382QDC2</accession>
<feature type="non-terminal residue" evidence="3">
    <location>
        <position position="333"/>
    </location>
</feature>
<organism evidence="3">
    <name type="scientific">marine metagenome</name>
    <dbReference type="NCBI Taxonomy" id="408172"/>
    <lineage>
        <taxon>unclassified sequences</taxon>
        <taxon>metagenomes</taxon>
        <taxon>ecological metagenomes</taxon>
    </lineage>
</organism>
<feature type="coiled-coil region" evidence="1">
    <location>
        <begin position="214"/>
        <end position="241"/>
    </location>
</feature>
<name>A0A382QDC2_9ZZZZ</name>
<evidence type="ECO:0000256" key="2">
    <source>
        <dbReference type="SAM" id="MobiDB-lite"/>
    </source>
</evidence>
<proteinExistence type="predicted"/>
<dbReference type="AlphaFoldDB" id="A0A382QDC2"/>